<comment type="caution">
    <text evidence="1">The sequence shown here is derived from an EMBL/GenBank/DDBJ whole genome shotgun (WGS) entry which is preliminary data.</text>
</comment>
<accession>A0ABY1J2M8</accession>
<gene>
    <name evidence="1" type="ORF">SAMN05444387_2038</name>
</gene>
<protein>
    <submittedName>
        <fullName evidence="1">Uncharacterized protein</fullName>
    </submittedName>
</protein>
<evidence type="ECO:0000313" key="1">
    <source>
        <dbReference type="EMBL" id="SHM14466.1"/>
    </source>
</evidence>
<keyword evidence="2" id="KW-1185">Reference proteome</keyword>
<dbReference type="Proteomes" id="UP000184216">
    <property type="component" value="Unassembled WGS sequence"/>
</dbReference>
<evidence type="ECO:0000313" key="2">
    <source>
        <dbReference type="Proteomes" id="UP000184216"/>
    </source>
</evidence>
<sequence>MENKSIFVWWIEKKFSHLPNKTRTKMNLVIKNMCCMMPETSAECTIV</sequence>
<proteinExistence type="predicted"/>
<name>A0ABY1J2M8_9FLAO</name>
<dbReference type="EMBL" id="FRBX01000002">
    <property type="protein sequence ID" value="SHM14466.1"/>
    <property type="molecule type" value="Genomic_DNA"/>
</dbReference>
<organism evidence="1 2">
    <name type="scientific">Flavobacterium pectinovorum</name>
    <dbReference type="NCBI Taxonomy" id="29533"/>
    <lineage>
        <taxon>Bacteria</taxon>
        <taxon>Pseudomonadati</taxon>
        <taxon>Bacteroidota</taxon>
        <taxon>Flavobacteriia</taxon>
        <taxon>Flavobacteriales</taxon>
        <taxon>Flavobacteriaceae</taxon>
        <taxon>Flavobacterium</taxon>
    </lineage>
</organism>
<reference evidence="1 2" key="1">
    <citation type="submission" date="2016-11" db="EMBL/GenBank/DDBJ databases">
        <authorList>
            <person name="Varghese N."/>
            <person name="Submissions S."/>
        </authorList>
    </citation>
    <scope>NUCLEOTIDE SEQUENCE [LARGE SCALE GENOMIC DNA]</scope>
    <source>
        <strain evidence="1 2">DSM 6368</strain>
    </source>
</reference>